<dbReference type="Proteomes" id="UP001196413">
    <property type="component" value="Unassembled WGS sequence"/>
</dbReference>
<dbReference type="EMBL" id="JAHQIW010005572">
    <property type="protein sequence ID" value="KAJ1366502.1"/>
    <property type="molecule type" value="Genomic_DNA"/>
</dbReference>
<accession>A0AAD5WDR5</accession>
<gene>
    <name evidence="2" type="ORF">KIN20_027182</name>
</gene>
<comment type="caution">
    <text evidence="2">The sequence shown here is derived from an EMBL/GenBank/DDBJ whole genome shotgun (WGS) entry which is preliminary data.</text>
</comment>
<reference evidence="2" key="1">
    <citation type="submission" date="2021-06" db="EMBL/GenBank/DDBJ databases">
        <title>Parelaphostrongylus tenuis whole genome reference sequence.</title>
        <authorList>
            <person name="Garwood T.J."/>
            <person name="Larsen P.A."/>
            <person name="Fountain-Jones N.M."/>
            <person name="Garbe J.R."/>
            <person name="Macchietto M.G."/>
            <person name="Kania S.A."/>
            <person name="Gerhold R.W."/>
            <person name="Richards J.E."/>
            <person name="Wolf T.M."/>
        </authorList>
    </citation>
    <scope>NUCLEOTIDE SEQUENCE</scope>
    <source>
        <strain evidence="2">MNPRO001-30</strain>
        <tissue evidence="2">Meninges</tissue>
    </source>
</reference>
<proteinExistence type="predicted"/>
<name>A0AAD5WDR5_PARTN</name>
<organism evidence="2 3">
    <name type="scientific">Parelaphostrongylus tenuis</name>
    <name type="common">Meningeal worm</name>
    <dbReference type="NCBI Taxonomy" id="148309"/>
    <lineage>
        <taxon>Eukaryota</taxon>
        <taxon>Metazoa</taxon>
        <taxon>Ecdysozoa</taxon>
        <taxon>Nematoda</taxon>
        <taxon>Chromadorea</taxon>
        <taxon>Rhabditida</taxon>
        <taxon>Rhabditina</taxon>
        <taxon>Rhabditomorpha</taxon>
        <taxon>Strongyloidea</taxon>
        <taxon>Metastrongylidae</taxon>
        <taxon>Parelaphostrongylus</taxon>
    </lineage>
</organism>
<feature type="region of interest" description="Disordered" evidence="1">
    <location>
        <begin position="1"/>
        <end position="64"/>
    </location>
</feature>
<evidence type="ECO:0000313" key="3">
    <source>
        <dbReference type="Proteomes" id="UP001196413"/>
    </source>
</evidence>
<dbReference type="AlphaFoldDB" id="A0AAD5WDR5"/>
<evidence type="ECO:0000256" key="1">
    <source>
        <dbReference type="SAM" id="MobiDB-lite"/>
    </source>
</evidence>
<evidence type="ECO:0000313" key="2">
    <source>
        <dbReference type="EMBL" id="KAJ1366502.1"/>
    </source>
</evidence>
<sequence length="97" mass="10890">MVHRHAKNYQGVYYKRNSERNGAARRDTTPRLPSDDGGESSERDSVKNDGYQDDSRSHAMHGTVAEQCELVSEVLRTVPELDEFLVRPPVAMDAASQ</sequence>
<keyword evidence="3" id="KW-1185">Reference proteome</keyword>
<feature type="compositionally biased region" description="Basic and acidic residues" evidence="1">
    <location>
        <begin position="16"/>
        <end position="29"/>
    </location>
</feature>
<protein>
    <submittedName>
        <fullName evidence="2">Uncharacterized protein</fullName>
    </submittedName>
</protein>